<feature type="compositionally biased region" description="Polar residues" evidence="1">
    <location>
        <begin position="332"/>
        <end position="343"/>
    </location>
</feature>
<gene>
    <name evidence="3" type="ORF">SAMN04487997_1635</name>
</gene>
<dbReference type="EMBL" id="FNYC01000002">
    <property type="protein sequence ID" value="SEI73675.1"/>
    <property type="molecule type" value="Genomic_DNA"/>
</dbReference>
<dbReference type="Proteomes" id="UP000199420">
    <property type="component" value="Unassembled WGS sequence"/>
</dbReference>
<feature type="chain" id="PRO_5011439725" evidence="2">
    <location>
        <begin position="27"/>
        <end position="343"/>
    </location>
</feature>
<keyword evidence="2" id="KW-0732">Signal</keyword>
<reference evidence="3 4" key="1">
    <citation type="submission" date="2016-10" db="EMBL/GenBank/DDBJ databases">
        <authorList>
            <person name="de Groot N.N."/>
        </authorList>
    </citation>
    <scope>NUCLEOTIDE SEQUENCE [LARGE SCALE GENOMIC DNA]</scope>
    <source>
        <strain evidence="3 4">DSM 26515</strain>
    </source>
</reference>
<dbReference type="AlphaFoldDB" id="A0A1H6TBQ6"/>
<feature type="signal peptide" evidence="2">
    <location>
        <begin position="1"/>
        <end position="26"/>
    </location>
</feature>
<dbReference type="RefSeq" id="WP_091335543.1">
    <property type="nucleotide sequence ID" value="NZ_FNYC01000002.1"/>
</dbReference>
<sequence length="343" mass="36150">MPGLRQLALALVYALALCTAPLPAWASKAKPTAQQARTAALIAFQRDLVSVLAPRADALPLLGAALLARPLPKQPKANDFHSLIERAVAAPGHGPAQRWVQLADCDAKADACPNPAALQALVAEAPDNAAVWLLKLGRDVHDDKHDAARADLARAAQAKFYDDYTGTTLQALATSIGVLPPPEPTLDPRGGAGAAGVQAMIVFGIAGAQPQLGLRATAQLCQTAGDDQALAADCRQLGKTLEWGSSPLARSLGLHLREVLASEPDEQTEHERRDLVWQLQQFTRLAARAQTDKAQAQHLLALARRGGTEMSLMLAALRDAGVPTTAPADWEPNQTENAGHTGS</sequence>
<dbReference type="STRING" id="529704.SAMN02927913_1550"/>
<evidence type="ECO:0000256" key="2">
    <source>
        <dbReference type="SAM" id="SignalP"/>
    </source>
</evidence>
<dbReference type="OrthoDB" id="5945198at2"/>
<evidence type="ECO:0000256" key="1">
    <source>
        <dbReference type="SAM" id="MobiDB-lite"/>
    </source>
</evidence>
<keyword evidence="4" id="KW-1185">Reference proteome</keyword>
<feature type="region of interest" description="Disordered" evidence="1">
    <location>
        <begin position="323"/>
        <end position="343"/>
    </location>
</feature>
<accession>A0A1H6TBQ6</accession>
<proteinExistence type="predicted"/>
<protein>
    <submittedName>
        <fullName evidence="3">Uncharacterized protein</fullName>
    </submittedName>
</protein>
<evidence type="ECO:0000313" key="4">
    <source>
        <dbReference type="Proteomes" id="UP000199420"/>
    </source>
</evidence>
<organism evidence="3 4">
    <name type="scientific">Frateuria terrea</name>
    <dbReference type="NCBI Taxonomy" id="529704"/>
    <lineage>
        <taxon>Bacteria</taxon>
        <taxon>Pseudomonadati</taxon>
        <taxon>Pseudomonadota</taxon>
        <taxon>Gammaproteobacteria</taxon>
        <taxon>Lysobacterales</taxon>
        <taxon>Rhodanobacteraceae</taxon>
        <taxon>Frateuria</taxon>
    </lineage>
</organism>
<evidence type="ECO:0000313" key="3">
    <source>
        <dbReference type="EMBL" id="SEI73675.1"/>
    </source>
</evidence>
<name>A0A1H6TBQ6_9GAMM</name>